<dbReference type="Proteomes" id="UP001497700">
    <property type="component" value="Unassembled WGS sequence"/>
</dbReference>
<proteinExistence type="predicted"/>
<accession>A0ACB9Z9X6</accession>
<evidence type="ECO:0000313" key="1">
    <source>
        <dbReference type="EMBL" id="KAI4868403.1"/>
    </source>
</evidence>
<organism evidence="1 2">
    <name type="scientific">Hypoxylon rubiginosum</name>
    <dbReference type="NCBI Taxonomy" id="110542"/>
    <lineage>
        <taxon>Eukaryota</taxon>
        <taxon>Fungi</taxon>
        <taxon>Dikarya</taxon>
        <taxon>Ascomycota</taxon>
        <taxon>Pezizomycotina</taxon>
        <taxon>Sordariomycetes</taxon>
        <taxon>Xylariomycetidae</taxon>
        <taxon>Xylariales</taxon>
        <taxon>Hypoxylaceae</taxon>
        <taxon>Hypoxylon</taxon>
    </lineage>
</organism>
<sequence length="200" mass="21936">MDEGRRRRYNTVNTLLEGYGSLSVSQLLQPTSPEFHHQVLPESLGMVPRNRESFAQHAAGIFSIFEQFRMVPKSVVDGGPGGMVVVHALMQGVLKGGAGEWKNECVMIIQLSSDGTQVVRVTEFVDSAKALEMARKHAPDDFGCKYEGLDRDRDCGRSKRAEEGATANPKSMTLTLLFGLGCAQVIVVIFLLYLVQGVAY</sequence>
<name>A0ACB9Z9X6_9PEZI</name>
<protein>
    <submittedName>
        <fullName evidence="1">Uncharacterized protein</fullName>
    </submittedName>
</protein>
<dbReference type="EMBL" id="MU393438">
    <property type="protein sequence ID" value="KAI4868403.1"/>
    <property type="molecule type" value="Genomic_DNA"/>
</dbReference>
<evidence type="ECO:0000313" key="2">
    <source>
        <dbReference type="Proteomes" id="UP001497700"/>
    </source>
</evidence>
<reference evidence="1 2" key="1">
    <citation type="journal article" date="2022" name="New Phytol.">
        <title>Ecological generalism drives hyperdiversity of secondary metabolite gene clusters in xylarialean endophytes.</title>
        <authorList>
            <person name="Franco M.E.E."/>
            <person name="Wisecaver J.H."/>
            <person name="Arnold A.E."/>
            <person name="Ju Y.M."/>
            <person name="Slot J.C."/>
            <person name="Ahrendt S."/>
            <person name="Moore L.P."/>
            <person name="Eastman K.E."/>
            <person name="Scott K."/>
            <person name="Konkel Z."/>
            <person name="Mondo S.J."/>
            <person name="Kuo A."/>
            <person name="Hayes R.D."/>
            <person name="Haridas S."/>
            <person name="Andreopoulos B."/>
            <person name="Riley R."/>
            <person name="LaButti K."/>
            <person name="Pangilinan J."/>
            <person name="Lipzen A."/>
            <person name="Amirebrahimi M."/>
            <person name="Yan J."/>
            <person name="Adam C."/>
            <person name="Keymanesh K."/>
            <person name="Ng V."/>
            <person name="Louie K."/>
            <person name="Northen T."/>
            <person name="Drula E."/>
            <person name="Henrissat B."/>
            <person name="Hsieh H.M."/>
            <person name="Youens-Clark K."/>
            <person name="Lutzoni F."/>
            <person name="Miadlikowska J."/>
            <person name="Eastwood D.C."/>
            <person name="Hamelin R.C."/>
            <person name="Grigoriev I.V."/>
            <person name="U'Ren J.M."/>
        </authorList>
    </citation>
    <scope>NUCLEOTIDE SEQUENCE [LARGE SCALE GENOMIC DNA]</scope>
    <source>
        <strain evidence="1 2">CBS 119005</strain>
    </source>
</reference>
<keyword evidence="2" id="KW-1185">Reference proteome</keyword>
<gene>
    <name evidence="1" type="ORF">F4820DRAFT_123625</name>
</gene>
<comment type="caution">
    <text evidence="1">The sequence shown here is derived from an EMBL/GenBank/DDBJ whole genome shotgun (WGS) entry which is preliminary data.</text>
</comment>